<dbReference type="PRINTS" id="PR00757">
    <property type="entry name" value="AMINEOXDASEF"/>
</dbReference>
<dbReference type="InterPro" id="IPR036188">
    <property type="entry name" value="FAD/NAD-bd_sf"/>
</dbReference>
<dbReference type="InterPro" id="IPR001613">
    <property type="entry name" value="Flavin_amine_oxidase"/>
</dbReference>
<evidence type="ECO:0000256" key="2">
    <source>
        <dbReference type="ARBA" id="ARBA00005995"/>
    </source>
</evidence>
<dbReference type="PANTHER" id="PTHR43563:SF1">
    <property type="entry name" value="AMINE OXIDASE [FLAVIN-CONTAINING] B"/>
    <property type="match status" value="1"/>
</dbReference>
<dbReference type="PATRIC" id="fig|47500.8.peg.1416"/>
<dbReference type="STRING" id="47500.AF333_13275"/>
<dbReference type="OrthoDB" id="25353at2"/>
<dbReference type="RefSeq" id="WP_043063988.1">
    <property type="nucleotide sequence ID" value="NZ_BJOA01000007.1"/>
</dbReference>
<dbReference type="InterPro" id="IPR050703">
    <property type="entry name" value="Flavin_MAO"/>
</dbReference>
<dbReference type="GO" id="GO:0016491">
    <property type="term" value="F:oxidoreductase activity"/>
    <property type="evidence" value="ECO:0007669"/>
    <property type="project" value="UniProtKB-KW"/>
</dbReference>
<evidence type="ECO:0000313" key="7">
    <source>
        <dbReference type="EMBL" id="SDI25427.1"/>
    </source>
</evidence>
<accession>A0A0D1XWR3</accession>
<dbReference type="SUPFAM" id="SSF54373">
    <property type="entry name" value="FAD-linked reductases, C-terminal domain"/>
    <property type="match status" value="1"/>
</dbReference>
<dbReference type="SUPFAM" id="SSF51905">
    <property type="entry name" value="FAD/NAD(P)-binding domain"/>
    <property type="match status" value="1"/>
</dbReference>
<feature type="binding site" evidence="4">
    <location>
        <position position="416"/>
    </location>
    <ligand>
        <name>substrate</name>
    </ligand>
</feature>
<dbReference type="Pfam" id="PF01593">
    <property type="entry name" value="Amino_oxidase"/>
    <property type="match status" value="1"/>
</dbReference>
<comment type="cofactor">
    <cofactor evidence="1">
        <name>FAD</name>
        <dbReference type="ChEBI" id="CHEBI:57692"/>
    </cofactor>
</comment>
<evidence type="ECO:0000313" key="6">
    <source>
        <dbReference type="EMBL" id="KON96303.1"/>
    </source>
</evidence>
<dbReference type="InterPro" id="IPR002937">
    <property type="entry name" value="Amino_oxidase"/>
</dbReference>
<reference evidence="6 8" key="1">
    <citation type="submission" date="2015-07" db="EMBL/GenBank/DDBJ databases">
        <title>Fjat-14205 dsm 2895.</title>
        <authorList>
            <person name="Liu B."/>
            <person name="Wang J."/>
            <person name="Zhu Y."/>
            <person name="Liu G."/>
            <person name="Chen Q."/>
            <person name="Chen Z."/>
            <person name="Lan J."/>
            <person name="Che J."/>
            <person name="Ge C."/>
            <person name="Shi H."/>
            <person name="Pan Z."/>
            <person name="Liu X."/>
        </authorList>
    </citation>
    <scope>NUCLEOTIDE SEQUENCE [LARGE SCALE GENOMIC DNA]</scope>
    <source>
        <strain evidence="6 8">DSM 2895</strain>
    </source>
</reference>
<dbReference type="Gene3D" id="3.50.50.60">
    <property type="entry name" value="FAD/NAD(P)-binding domain"/>
    <property type="match status" value="1"/>
</dbReference>
<sequence length="532" mass="58713">MSRTSLFRQLKASASIAGEAASRNITVEQVMEERAERNLSRREFLKGAVLTAATLAVPSAIWNMGTHLVRAETAPRIAIIGAGLAGLTCAYRLQQAGFSAKIYEASNRIGGRCWSIRNKFADGQIAEHGGELLDSNHDAIIRLTKELGLKLDNVIEAEKKGTESLYYFEGKPYTFGEATQTFHHIWDKLQADVIAADYPTQYNQYTPRGLQLDHMSIIDWINESVPGGMSSQFGKLLDVAYNTMMGGESSEQSALGLLYLLGYSDKHRFDLYGPSDEMYHVRGGNDQIPTRLAKALEHQIQTSSPLVAIHKNTDDSYRLSFTGSGPQEVTADIVVLALPFSVLRTIDYSRAGFRPLKETAIAEIGMGTNTKLALQFDERLWEKLNCNGATFADTGYQQTWEVSRAQPGKSGILVNFTGGDIGASFNRGTAQSRAREFLRQFEPVLPGISAKWNGIATLDYWTGYKWTNGSYSYYKVGQYTKFAGIEREAEGQCYFVGEHTSLDSQGYLNGAVDSAELVATALIKKLKARVMA</sequence>
<dbReference type="PANTHER" id="PTHR43563">
    <property type="entry name" value="AMINE OXIDASE"/>
    <property type="match status" value="1"/>
</dbReference>
<dbReference type="Gene3D" id="1.10.405.10">
    <property type="entry name" value="Guanine Nucleotide Dissociation Inhibitor, domain 1"/>
    <property type="match status" value="1"/>
</dbReference>
<evidence type="ECO:0000313" key="8">
    <source>
        <dbReference type="Proteomes" id="UP000037269"/>
    </source>
</evidence>
<evidence type="ECO:0000259" key="5">
    <source>
        <dbReference type="Pfam" id="PF01593"/>
    </source>
</evidence>
<evidence type="ECO:0000313" key="9">
    <source>
        <dbReference type="Proteomes" id="UP000182836"/>
    </source>
</evidence>
<keyword evidence="3" id="KW-0560">Oxidoreductase</keyword>
<dbReference type="Proteomes" id="UP000182836">
    <property type="component" value="Unassembled WGS sequence"/>
</dbReference>
<organism evidence="6 8">
    <name type="scientific">Aneurinibacillus migulanus</name>
    <name type="common">Bacillus migulanus</name>
    <dbReference type="NCBI Taxonomy" id="47500"/>
    <lineage>
        <taxon>Bacteria</taxon>
        <taxon>Bacillati</taxon>
        <taxon>Bacillota</taxon>
        <taxon>Bacilli</taxon>
        <taxon>Bacillales</taxon>
        <taxon>Paenibacillaceae</taxon>
        <taxon>Aneurinibacillus group</taxon>
        <taxon>Aneurinibacillus</taxon>
    </lineage>
</organism>
<reference evidence="7 9" key="2">
    <citation type="submission" date="2016-10" db="EMBL/GenBank/DDBJ databases">
        <authorList>
            <person name="de Groot N.N."/>
        </authorList>
    </citation>
    <scope>NUCLEOTIDE SEQUENCE [LARGE SCALE GENOMIC DNA]</scope>
    <source>
        <strain evidence="7 9">DSM 2895</strain>
    </source>
</reference>
<dbReference type="EMBL" id="LGUG01000004">
    <property type="protein sequence ID" value="KON96303.1"/>
    <property type="molecule type" value="Genomic_DNA"/>
</dbReference>
<proteinExistence type="inferred from homology"/>
<dbReference type="PROSITE" id="PS51318">
    <property type="entry name" value="TAT"/>
    <property type="match status" value="1"/>
</dbReference>
<protein>
    <submittedName>
        <fullName evidence="6">Monoamine oxidase</fullName>
    </submittedName>
</protein>
<comment type="similarity">
    <text evidence="2">Belongs to the flavin monoamine oxidase family.</text>
</comment>
<dbReference type="InterPro" id="IPR006311">
    <property type="entry name" value="TAT_signal"/>
</dbReference>
<dbReference type="Gene3D" id="3.90.660.10">
    <property type="match status" value="1"/>
</dbReference>
<evidence type="ECO:0000256" key="4">
    <source>
        <dbReference type="PIRSR" id="PIRSR601613-1"/>
    </source>
</evidence>
<dbReference type="GeneID" id="42306143"/>
<feature type="domain" description="Amine oxidase" evidence="5">
    <location>
        <begin position="84"/>
        <end position="523"/>
    </location>
</feature>
<evidence type="ECO:0000256" key="3">
    <source>
        <dbReference type="ARBA" id="ARBA00023002"/>
    </source>
</evidence>
<dbReference type="EMBL" id="FNED01000002">
    <property type="protein sequence ID" value="SDI25427.1"/>
    <property type="molecule type" value="Genomic_DNA"/>
</dbReference>
<dbReference type="AlphaFoldDB" id="A0A0D1XWR3"/>
<feature type="binding site" evidence="4">
    <location>
        <begin position="104"/>
        <end position="105"/>
    </location>
    <ligand>
        <name>FAD</name>
        <dbReference type="ChEBI" id="CHEBI:57692"/>
    </ligand>
</feature>
<dbReference type="Proteomes" id="UP000037269">
    <property type="component" value="Unassembled WGS sequence"/>
</dbReference>
<keyword evidence="8" id="KW-1185">Reference proteome</keyword>
<evidence type="ECO:0000256" key="1">
    <source>
        <dbReference type="ARBA" id="ARBA00001974"/>
    </source>
</evidence>
<gene>
    <name evidence="6" type="ORF">AF333_13275</name>
    <name evidence="7" type="ORF">SAMN04487909_102287</name>
</gene>
<name>A0A0D1XWR3_ANEMI</name>